<comment type="caution">
    <text evidence="6">The sequence shown here is derived from an EMBL/GenBank/DDBJ whole genome shotgun (WGS) entry which is preliminary data.</text>
</comment>
<keyword evidence="7" id="KW-1185">Reference proteome</keyword>
<dbReference type="PROSITE" id="PS00659">
    <property type="entry name" value="GLYCOSYL_HYDROL_F5"/>
    <property type="match status" value="1"/>
</dbReference>
<evidence type="ECO:0000256" key="1">
    <source>
        <dbReference type="ARBA" id="ARBA00005641"/>
    </source>
</evidence>
<reference evidence="6 7" key="1">
    <citation type="journal article" date="2023" name="Insect Mol. Biol.">
        <title>Genome sequencing provides insights into the evolution of gene families encoding plant cell wall-degrading enzymes in longhorned beetles.</title>
        <authorList>
            <person name="Shin N.R."/>
            <person name="Okamura Y."/>
            <person name="Kirsch R."/>
            <person name="Pauchet Y."/>
        </authorList>
    </citation>
    <scope>NUCLEOTIDE SEQUENCE [LARGE SCALE GENOMIC DNA]</scope>
    <source>
        <strain evidence="6">EAD_L_NR</strain>
    </source>
</reference>
<feature type="domain" description="Glycoside hydrolase family 5" evidence="5">
    <location>
        <begin position="7"/>
        <end position="123"/>
    </location>
</feature>
<evidence type="ECO:0000256" key="3">
    <source>
        <dbReference type="ARBA" id="ARBA00023295"/>
    </source>
</evidence>
<protein>
    <recommendedName>
        <fullName evidence="5">Glycoside hydrolase family 5 domain-containing protein</fullName>
    </recommendedName>
</protein>
<evidence type="ECO:0000256" key="4">
    <source>
        <dbReference type="RuleBase" id="RU361153"/>
    </source>
</evidence>
<proteinExistence type="inferred from homology"/>
<gene>
    <name evidence="6" type="ORF">NQ315_015336</name>
</gene>
<name>A0AAV8VBE8_9CUCU</name>
<comment type="similarity">
    <text evidence="1 4">Belongs to the glycosyl hydrolase 5 (cellulase A) family.</text>
</comment>
<dbReference type="Proteomes" id="UP001159042">
    <property type="component" value="Unassembled WGS sequence"/>
</dbReference>
<dbReference type="SUPFAM" id="SSF51445">
    <property type="entry name" value="(Trans)glycosidases"/>
    <property type="match status" value="1"/>
</dbReference>
<dbReference type="EMBL" id="JANEYG010000177">
    <property type="protein sequence ID" value="KAJ8911590.1"/>
    <property type="molecule type" value="Genomic_DNA"/>
</dbReference>
<sequence length="149" mass="17251">MALYWSQWKPEYWNQETMDGIVNYCHSNVVRASMAVEYGGYLEDKDKQMELVETVIEAAIKDDLYIIVDWHEEKADSHAAEAVDFFGQISKKYGKYPNILYETFNEPTNQSWSDAIKPYHEKIESLNASSIYPGFLNEAHIKVVLSQSI</sequence>
<evidence type="ECO:0000313" key="6">
    <source>
        <dbReference type="EMBL" id="KAJ8911590.1"/>
    </source>
</evidence>
<keyword evidence="3 4" id="KW-0326">Glycosidase</keyword>
<evidence type="ECO:0000313" key="7">
    <source>
        <dbReference type="Proteomes" id="UP001159042"/>
    </source>
</evidence>
<dbReference type="InterPro" id="IPR018087">
    <property type="entry name" value="Glyco_hydro_5_CS"/>
</dbReference>
<dbReference type="GO" id="GO:0000272">
    <property type="term" value="P:polysaccharide catabolic process"/>
    <property type="evidence" value="ECO:0007669"/>
    <property type="project" value="InterPro"/>
</dbReference>
<organism evidence="6 7">
    <name type="scientific">Exocentrus adspersus</name>
    <dbReference type="NCBI Taxonomy" id="1586481"/>
    <lineage>
        <taxon>Eukaryota</taxon>
        <taxon>Metazoa</taxon>
        <taxon>Ecdysozoa</taxon>
        <taxon>Arthropoda</taxon>
        <taxon>Hexapoda</taxon>
        <taxon>Insecta</taxon>
        <taxon>Pterygota</taxon>
        <taxon>Neoptera</taxon>
        <taxon>Endopterygota</taxon>
        <taxon>Coleoptera</taxon>
        <taxon>Polyphaga</taxon>
        <taxon>Cucujiformia</taxon>
        <taxon>Chrysomeloidea</taxon>
        <taxon>Cerambycidae</taxon>
        <taxon>Lamiinae</taxon>
        <taxon>Acanthocinini</taxon>
        <taxon>Exocentrus</taxon>
    </lineage>
</organism>
<dbReference type="InterPro" id="IPR001547">
    <property type="entry name" value="Glyco_hydro_5"/>
</dbReference>
<accession>A0AAV8VBE8</accession>
<keyword evidence="2 4" id="KW-0378">Hydrolase</keyword>
<evidence type="ECO:0000259" key="5">
    <source>
        <dbReference type="Pfam" id="PF00150"/>
    </source>
</evidence>
<dbReference type="InterPro" id="IPR017853">
    <property type="entry name" value="GH"/>
</dbReference>
<dbReference type="GO" id="GO:0004553">
    <property type="term" value="F:hydrolase activity, hydrolyzing O-glycosyl compounds"/>
    <property type="evidence" value="ECO:0007669"/>
    <property type="project" value="InterPro"/>
</dbReference>
<dbReference type="Gene3D" id="3.20.20.80">
    <property type="entry name" value="Glycosidases"/>
    <property type="match status" value="1"/>
</dbReference>
<dbReference type="AlphaFoldDB" id="A0AAV8VBE8"/>
<evidence type="ECO:0000256" key="2">
    <source>
        <dbReference type="ARBA" id="ARBA00022801"/>
    </source>
</evidence>
<dbReference type="Pfam" id="PF00150">
    <property type="entry name" value="Cellulase"/>
    <property type="match status" value="1"/>
</dbReference>